<dbReference type="EMBL" id="CP003013">
    <property type="protein sequence ID" value="AEO70415.1"/>
    <property type="molecule type" value="Genomic_DNA"/>
</dbReference>
<proteinExistence type="predicted"/>
<feature type="region of interest" description="Disordered" evidence="1">
    <location>
        <begin position="262"/>
        <end position="285"/>
    </location>
</feature>
<dbReference type="InterPro" id="IPR045518">
    <property type="entry name" value="2EXR"/>
</dbReference>
<gene>
    <name evidence="3" type="ORF">THITE_2121838</name>
</gene>
<dbReference type="eggNOG" id="ENOG502SN4M">
    <property type="taxonomic scope" value="Eukaryota"/>
</dbReference>
<name>G2RFD2_THETT</name>
<dbReference type="HOGENOM" id="CLU_066073_0_0_1"/>
<dbReference type="OrthoDB" id="72726at2759"/>
<evidence type="ECO:0000259" key="2">
    <source>
        <dbReference type="Pfam" id="PF20150"/>
    </source>
</evidence>
<keyword evidence="4" id="KW-1185">Reference proteome</keyword>
<dbReference type="AlphaFoldDB" id="G2RFD2"/>
<protein>
    <recommendedName>
        <fullName evidence="2">2EXR domain-containing protein</fullName>
    </recommendedName>
</protein>
<dbReference type="PANTHER" id="PTHR38790">
    <property type="entry name" value="2EXR DOMAIN-CONTAINING PROTEIN-RELATED"/>
    <property type="match status" value="1"/>
</dbReference>
<evidence type="ECO:0000313" key="3">
    <source>
        <dbReference type="EMBL" id="AEO70415.1"/>
    </source>
</evidence>
<dbReference type="RefSeq" id="XP_003656751.1">
    <property type="nucleotide sequence ID" value="XM_003656703.1"/>
</dbReference>
<dbReference type="GeneID" id="11522700"/>
<feature type="compositionally biased region" description="Basic and acidic residues" evidence="1">
    <location>
        <begin position="262"/>
        <end position="276"/>
    </location>
</feature>
<feature type="domain" description="2EXR" evidence="2">
    <location>
        <begin position="27"/>
        <end position="96"/>
    </location>
</feature>
<dbReference type="Pfam" id="PF20150">
    <property type="entry name" value="2EXR"/>
    <property type="match status" value="1"/>
</dbReference>
<evidence type="ECO:0000313" key="4">
    <source>
        <dbReference type="Proteomes" id="UP000008181"/>
    </source>
</evidence>
<organism evidence="3 4">
    <name type="scientific">Thermothielavioides terrestris (strain ATCC 38088 / NRRL 8126)</name>
    <name type="common">Thielavia terrestris</name>
    <dbReference type="NCBI Taxonomy" id="578455"/>
    <lineage>
        <taxon>Eukaryota</taxon>
        <taxon>Fungi</taxon>
        <taxon>Dikarya</taxon>
        <taxon>Ascomycota</taxon>
        <taxon>Pezizomycotina</taxon>
        <taxon>Sordariomycetes</taxon>
        <taxon>Sordariomycetidae</taxon>
        <taxon>Sordariales</taxon>
        <taxon>Chaetomiaceae</taxon>
        <taxon>Thermothielavioides</taxon>
        <taxon>Thermothielavioides terrestris</taxon>
    </lineage>
</organism>
<dbReference type="KEGG" id="ttt:THITE_2121838"/>
<sequence length="388" mass="44973">MAEKTKEQKCEYPEQSASVDPQTGSLLFQRLPQEIRNLIWTQLFCSTRFTFGQRPAKGYHKAWFRPAGNGLALLRTCRRARLEIGDSWLRYVTFCFEDIETMLDRLSARPIDTLSKLRHMRIRGDLFKLSHSDYDVHHRLVSALKLLPGLRLDQLTVLGGGAPHVCYDALTGLIKHGNGWNTLRYICHTSEMLGFPLEQSISHPRDRWKAQPQYWRKPQPKHWQTIMEARDGVASNPSVVVYRAKEPAKYGSILDPSRRVKFEQKPRHGQNLREDTFPADPELMTGDEPKKELLVIVKRGSGVDYEEKEDSPLTEDDIRRDFPGKTWGQIRAEATKNRFRYRNEDGAWPFGPVGDEEEYPPEVDSYKDVDEYGWPLFHSHPALRHFAL</sequence>
<evidence type="ECO:0000256" key="1">
    <source>
        <dbReference type="SAM" id="MobiDB-lite"/>
    </source>
</evidence>
<dbReference type="Proteomes" id="UP000008181">
    <property type="component" value="Chromosome 5"/>
</dbReference>
<accession>G2RFD2</accession>
<reference evidence="3 4" key="1">
    <citation type="journal article" date="2011" name="Nat. Biotechnol.">
        <title>Comparative genomic analysis of the thermophilic biomass-degrading fungi Myceliophthora thermophila and Thielavia terrestris.</title>
        <authorList>
            <person name="Berka R.M."/>
            <person name="Grigoriev I.V."/>
            <person name="Otillar R."/>
            <person name="Salamov A."/>
            <person name="Grimwood J."/>
            <person name="Reid I."/>
            <person name="Ishmael N."/>
            <person name="John T."/>
            <person name="Darmond C."/>
            <person name="Moisan M.-C."/>
            <person name="Henrissat B."/>
            <person name="Coutinho P.M."/>
            <person name="Lombard V."/>
            <person name="Natvig D.O."/>
            <person name="Lindquist E."/>
            <person name="Schmutz J."/>
            <person name="Lucas S."/>
            <person name="Harris P."/>
            <person name="Powlowski J."/>
            <person name="Bellemare A."/>
            <person name="Taylor D."/>
            <person name="Butler G."/>
            <person name="de Vries R.P."/>
            <person name="Allijn I.E."/>
            <person name="van den Brink J."/>
            <person name="Ushinsky S."/>
            <person name="Storms R."/>
            <person name="Powell A.J."/>
            <person name="Paulsen I.T."/>
            <person name="Elbourne L.D.H."/>
            <person name="Baker S.E."/>
            <person name="Magnuson J."/>
            <person name="LaBoissiere S."/>
            <person name="Clutterbuck A.J."/>
            <person name="Martinez D."/>
            <person name="Wogulis M."/>
            <person name="de Leon A.L."/>
            <person name="Rey M.W."/>
            <person name="Tsang A."/>
        </authorList>
    </citation>
    <scope>NUCLEOTIDE SEQUENCE [LARGE SCALE GENOMIC DNA]</scope>
    <source>
        <strain evidence="4">ATCC 38088 / NRRL 8126</strain>
    </source>
</reference>